<evidence type="ECO:0000313" key="2">
    <source>
        <dbReference type="Proteomes" id="UP000241546"/>
    </source>
</evidence>
<dbReference type="SUPFAM" id="SSF52833">
    <property type="entry name" value="Thioredoxin-like"/>
    <property type="match status" value="1"/>
</dbReference>
<keyword evidence="2" id="KW-1185">Reference proteome</keyword>
<name>A0A2T4BDM0_9HYPO</name>
<evidence type="ECO:0000313" key="1">
    <source>
        <dbReference type="EMBL" id="PTB67289.1"/>
    </source>
</evidence>
<dbReference type="OrthoDB" id="3503208at2759"/>
<dbReference type="AlphaFoldDB" id="A0A2T4BDM0"/>
<gene>
    <name evidence="1" type="ORF">BBK36DRAFT_1167695</name>
</gene>
<dbReference type="InterPro" id="IPR036249">
    <property type="entry name" value="Thioredoxin-like_sf"/>
</dbReference>
<dbReference type="EMBL" id="KZ680211">
    <property type="protein sequence ID" value="PTB67289.1"/>
    <property type="molecule type" value="Genomic_DNA"/>
</dbReference>
<organism evidence="1 2">
    <name type="scientific">Trichoderma citrinoviride</name>
    <dbReference type="NCBI Taxonomy" id="58853"/>
    <lineage>
        <taxon>Eukaryota</taxon>
        <taxon>Fungi</taxon>
        <taxon>Dikarya</taxon>
        <taxon>Ascomycota</taxon>
        <taxon>Pezizomycotina</taxon>
        <taxon>Sordariomycetes</taxon>
        <taxon>Hypocreomycetidae</taxon>
        <taxon>Hypocreales</taxon>
        <taxon>Hypocreaceae</taxon>
        <taxon>Trichoderma</taxon>
    </lineage>
</organism>
<dbReference type="RefSeq" id="XP_024750609.1">
    <property type="nucleotide sequence ID" value="XM_024895078.1"/>
</dbReference>
<dbReference type="Proteomes" id="UP000241546">
    <property type="component" value="Unassembled WGS sequence"/>
</dbReference>
<sequence length="235" mass="26543">MPGKVVTREEWLTARRALLAKEKELTHAGDALAAERRALPMVKVDKPYLFQGPGNTAPLSLDDLFGGQEQLIVYHFMFDPADDAGCPGCTHMGESLPDVRHLRFKNTNLVAVSRAPIAKIEAYRKRAGWTTFPWYSSGESDFNYDFHATLDEERVAPKEYNFAELSEDDARFRPDFKGDVPGFSVFLKQGGDIYHTYSTFMRGGEKVQPTLTLLDMTPLGRRLVSPGDFKLRNEY</sequence>
<protein>
    <submittedName>
        <fullName evidence="1">DUF899-domain-containing protein</fullName>
    </submittedName>
</protein>
<dbReference type="InterPro" id="IPR010296">
    <property type="entry name" value="DUF899_thioredox"/>
</dbReference>
<dbReference type="Pfam" id="PF05988">
    <property type="entry name" value="DUF899"/>
    <property type="match status" value="1"/>
</dbReference>
<proteinExistence type="predicted"/>
<dbReference type="GeneID" id="36603196"/>
<accession>A0A2T4BDM0</accession>
<reference evidence="2" key="1">
    <citation type="submission" date="2016-07" db="EMBL/GenBank/DDBJ databases">
        <title>Multiple horizontal gene transfer events from other fungi enriched the ability of initially mycotrophic Trichoderma (Ascomycota) to feed on dead plant biomass.</title>
        <authorList>
            <consortium name="DOE Joint Genome Institute"/>
            <person name="Atanasova L."/>
            <person name="Chenthamara K."/>
            <person name="Zhang J."/>
            <person name="Grujic M."/>
            <person name="Henrissat B."/>
            <person name="Kuo A."/>
            <person name="Aerts A."/>
            <person name="Salamov A."/>
            <person name="Lipzen A."/>
            <person name="Labutti K."/>
            <person name="Barry K."/>
            <person name="Miao Y."/>
            <person name="Rahimi M.J."/>
            <person name="Shen Q."/>
            <person name="Grigoriev I.V."/>
            <person name="Kubicek C.P."/>
            <person name="Druzhinina I.S."/>
        </authorList>
    </citation>
    <scope>NUCLEOTIDE SEQUENCE [LARGE SCALE GENOMIC DNA]</scope>
    <source>
        <strain evidence="2">TUCIM 6016</strain>
    </source>
</reference>